<dbReference type="PANTHER" id="PTHR11441">
    <property type="entry name" value="THYMIDINE KINASE"/>
    <property type="match status" value="1"/>
</dbReference>
<dbReference type="EMBL" id="BDIP01004104">
    <property type="protein sequence ID" value="GCA63574.1"/>
    <property type="molecule type" value="Genomic_DNA"/>
</dbReference>
<evidence type="ECO:0000256" key="11">
    <source>
        <dbReference type="PIRSR" id="PIRSR035805-1"/>
    </source>
</evidence>
<dbReference type="Proteomes" id="UP000265618">
    <property type="component" value="Unassembled WGS sequence"/>
</dbReference>
<evidence type="ECO:0000256" key="12">
    <source>
        <dbReference type="PIRSR" id="PIRSR035805-2"/>
    </source>
</evidence>
<dbReference type="EC" id="2.7.1.21" evidence="2 13"/>
<evidence type="ECO:0000256" key="4">
    <source>
        <dbReference type="ARBA" id="ARBA00022679"/>
    </source>
</evidence>
<comment type="catalytic activity">
    <reaction evidence="10 13">
        <text>thymidine + ATP = dTMP + ADP + H(+)</text>
        <dbReference type="Rhea" id="RHEA:19129"/>
        <dbReference type="ChEBI" id="CHEBI:15378"/>
        <dbReference type="ChEBI" id="CHEBI:17748"/>
        <dbReference type="ChEBI" id="CHEBI:30616"/>
        <dbReference type="ChEBI" id="CHEBI:63528"/>
        <dbReference type="ChEBI" id="CHEBI:456216"/>
        <dbReference type="EC" id="2.7.1.21"/>
    </reaction>
</comment>
<dbReference type="Gene3D" id="3.30.60.20">
    <property type="match status" value="1"/>
</dbReference>
<dbReference type="PIRSF" id="PIRSF035805">
    <property type="entry name" value="TK_cell"/>
    <property type="match status" value="1"/>
</dbReference>
<evidence type="ECO:0000256" key="8">
    <source>
        <dbReference type="ARBA" id="ARBA00022833"/>
    </source>
</evidence>
<dbReference type="GO" id="GO:0046104">
    <property type="term" value="P:thymidine metabolic process"/>
    <property type="evidence" value="ECO:0007669"/>
    <property type="project" value="TreeGrafter"/>
</dbReference>
<evidence type="ECO:0000313" key="16">
    <source>
        <dbReference type="Proteomes" id="UP000265618"/>
    </source>
</evidence>
<dbReference type="PROSITE" id="PS00603">
    <property type="entry name" value="TK_CELLULAR_TYPE"/>
    <property type="match status" value="1"/>
</dbReference>
<evidence type="ECO:0000256" key="2">
    <source>
        <dbReference type="ARBA" id="ARBA00012118"/>
    </source>
</evidence>
<protein>
    <recommendedName>
        <fullName evidence="2 13">Thymidine kinase</fullName>
        <ecNumber evidence="2 13">2.7.1.21</ecNumber>
    </recommendedName>
</protein>
<dbReference type="SUPFAM" id="SSF52540">
    <property type="entry name" value="P-loop containing nucleoside triphosphate hydrolases"/>
    <property type="match status" value="1"/>
</dbReference>
<evidence type="ECO:0000256" key="9">
    <source>
        <dbReference type="ARBA" id="ARBA00022840"/>
    </source>
</evidence>
<feature type="binding site" evidence="12">
    <location>
        <begin position="169"/>
        <end position="172"/>
    </location>
    <ligand>
        <name>substrate</name>
    </ligand>
</feature>
<keyword evidence="4 13" id="KW-0808">Transferase</keyword>
<evidence type="ECO:0000313" key="15">
    <source>
        <dbReference type="EMBL" id="GCA63574.1"/>
    </source>
</evidence>
<evidence type="ECO:0000256" key="1">
    <source>
        <dbReference type="ARBA" id="ARBA00007587"/>
    </source>
</evidence>
<keyword evidence="16" id="KW-1185">Reference proteome</keyword>
<organism evidence="15 16">
    <name type="scientific">Kipferlia bialata</name>
    <dbReference type="NCBI Taxonomy" id="797122"/>
    <lineage>
        <taxon>Eukaryota</taxon>
        <taxon>Metamonada</taxon>
        <taxon>Carpediemonas-like organisms</taxon>
        <taxon>Kipferlia</taxon>
    </lineage>
</organism>
<dbReference type="GO" id="GO:0046872">
    <property type="term" value="F:metal ion binding"/>
    <property type="evidence" value="ECO:0007669"/>
    <property type="project" value="UniProtKB-KW"/>
</dbReference>
<dbReference type="Pfam" id="PF00265">
    <property type="entry name" value="TK"/>
    <property type="match status" value="1"/>
</dbReference>
<evidence type="ECO:0000256" key="7">
    <source>
        <dbReference type="ARBA" id="ARBA00022777"/>
    </source>
</evidence>
<dbReference type="GO" id="GO:0004797">
    <property type="term" value="F:thymidine kinase activity"/>
    <property type="evidence" value="ECO:0007669"/>
    <property type="project" value="UniProtKB-EC"/>
</dbReference>
<proteinExistence type="inferred from homology"/>
<dbReference type="OrthoDB" id="439028at2759"/>
<reference evidence="15 16" key="1">
    <citation type="journal article" date="2018" name="PLoS ONE">
        <title>The draft genome of Kipferlia bialata reveals reductive genome evolution in fornicate parasites.</title>
        <authorList>
            <person name="Tanifuji G."/>
            <person name="Takabayashi S."/>
            <person name="Kume K."/>
            <person name="Takagi M."/>
            <person name="Nakayama T."/>
            <person name="Kamikawa R."/>
            <person name="Inagaki Y."/>
            <person name="Hashimoto T."/>
        </authorList>
    </citation>
    <scope>NUCLEOTIDE SEQUENCE [LARGE SCALE GENOMIC DNA]</scope>
    <source>
        <strain evidence="15">NY0173</strain>
    </source>
</reference>
<dbReference type="SUPFAM" id="SSF57716">
    <property type="entry name" value="Glucocorticoid receptor-like (DNA-binding domain)"/>
    <property type="match status" value="1"/>
</dbReference>
<dbReference type="AlphaFoldDB" id="A0A391NPR1"/>
<comment type="similarity">
    <text evidence="1 14">Belongs to the thymidine kinase family.</text>
</comment>
<keyword evidence="3 13" id="KW-0237">DNA synthesis</keyword>
<keyword evidence="5" id="KW-0479">Metal-binding</keyword>
<comment type="caution">
    <text evidence="15">The sequence shown here is derived from an EMBL/GenBank/DDBJ whole genome shotgun (WGS) entry which is preliminary data.</text>
</comment>
<accession>A0A391NPR1</accession>
<keyword evidence="7 13" id="KW-0418">Kinase</keyword>
<name>A0A391NPR1_9EUKA</name>
<feature type="binding site" evidence="12">
    <location>
        <position position="177"/>
    </location>
    <ligand>
        <name>substrate</name>
    </ligand>
</feature>
<evidence type="ECO:0000256" key="5">
    <source>
        <dbReference type="ARBA" id="ARBA00022723"/>
    </source>
</evidence>
<evidence type="ECO:0000256" key="6">
    <source>
        <dbReference type="ARBA" id="ARBA00022741"/>
    </source>
</evidence>
<evidence type="ECO:0000256" key="13">
    <source>
        <dbReference type="RuleBase" id="RU000544"/>
    </source>
</evidence>
<dbReference type="PANTHER" id="PTHR11441:SF0">
    <property type="entry name" value="THYMIDINE KINASE, CYTOSOLIC"/>
    <property type="match status" value="1"/>
</dbReference>
<dbReference type="FunFam" id="3.40.50.300:FF:001270">
    <property type="entry name" value="Thymidine kinase"/>
    <property type="match status" value="1"/>
</dbReference>
<keyword evidence="9 13" id="KW-0067">ATP-binding</keyword>
<keyword evidence="6 13" id="KW-0547">Nucleotide-binding</keyword>
<dbReference type="GO" id="GO:0042802">
    <property type="term" value="F:identical protein binding"/>
    <property type="evidence" value="ECO:0007669"/>
    <property type="project" value="UniProtKB-ARBA"/>
</dbReference>
<gene>
    <name evidence="15" type="ORF">KIPB_010737</name>
</gene>
<evidence type="ECO:0000256" key="3">
    <source>
        <dbReference type="ARBA" id="ARBA00022634"/>
    </source>
</evidence>
<dbReference type="Gene3D" id="3.40.50.300">
    <property type="entry name" value="P-loop containing nucleotide triphosphate hydrolases"/>
    <property type="match status" value="1"/>
</dbReference>
<dbReference type="GO" id="GO:0005524">
    <property type="term" value="F:ATP binding"/>
    <property type="evidence" value="ECO:0007669"/>
    <property type="project" value="UniProtKB-KW"/>
</dbReference>
<keyword evidence="8" id="KW-0862">Zinc</keyword>
<dbReference type="InterPro" id="IPR027417">
    <property type="entry name" value="P-loop_NTPase"/>
</dbReference>
<dbReference type="InterPro" id="IPR001267">
    <property type="entry name" value="Thymidine_kinase"/>
</dbReference>
<evidence type="ECO:0000256" key="10">
    <source>
        <dbReference type="ARBA" id="ARBA00048254"/>
    </source>
</evidence>
<dbReference type="GO" id="GO:0071897">
    <property type="term" value="P:DNA biosynthetic process"/>
    <property type="evidence" value="ECO:0007669"/>
    <property type="project" value="UniProtKB-KW"/>
</dbReference>
<evidence type="ECO:0000256" key="14">
    <source>
        <dbReference type="RuleBase" id="RU004165"/>
    </source>
</evidence>
<feature type="active site" description="Proton acceptor" evidence="11">
    <location>
        <position position="93"/>
    </location>
</feature>
<sequence>MTRYSDYDCLSGRIDLICGPMFSGKSTELIRLVRRFSIAEKRCLVIKWADDQRYSVTGVATHTGEQLEANLACKDLEGAAQVVGMYDVVAIDEGQFFPGLADFCERTANMGKHVIVAALSGKWSREPFPEVAKLMSMCEDVTMLKAVCKRCKNRDAAFSARLTESNSDVEIGGTESYVAVCRKCFHSVSRSGTEKLSAKATNPITDGLTHMDAQAVEQ</sequence>
<dbReference type="InterPro" id="IPR020633">
    <property type="entry name" value="Thymidine_kinase_CS"/>
</dbReference>